<dbReference type="CDD" id="cd00761">
    <property type="entry name" value="Glyco_tranf_GTA_type"/>
    <property type="match status" value="1"/>
</dbReference>
<evidence type="ECO:0000259" key="1">
    <source>
        <dbReference type="Pfam" id="PF00535"/>
    </source>
</evidence>
<dbReference type="InterPro" id="IPR048510">
    <property type="entry name" value="WsaF_N"/>
</dbReference>
<dbReference type="EC" id="2.4.-.-" evidence="4"/>
<feature type="domain" description="WsaF C-terminal" evidence="3">
    <location>
        <begin position="599"/>
        <end position="721"/>
    </location>
</feature>
<dbReference type="Proteomes" id="UP001291309">
    <property type="component" value="Unassembled WGS sequence"/>
</dbReference>
<dbReference type="Pfam" id="PF21374">
    <property type="entry name" value="WsaF_N"/>
    <property type="match status" value="1"/>
</dbReference>
<keyword evidence="4" id="KW-0328">Glycosyltransferase</keyword>
<organism evidence="4 5">
    <name type="scientific">Hyalangium rubrum</name>
    <dbReference type="NCBI Taxonomy" id="3103134"/>
    <lineage>
        <taxon>Bacteria</taxon>
        <taxon>Pseudomonadati</taxon>
        <taxon>Myxococcota</taxon>
        <taxon>Myxococcia</taxon>
        <taxon>Myxococcales</taxon>
        <taxon>Cystobacterineae</taxon>
        <taxon>Archangiaceae</taxon>
        <taxon>Hyalangium</taxon>
    </lineage>
</organism>
<dbReference type="PANTHER" id="PTHR43685">
    <property type="entry name" value="GLYCOSYLTRANSFERASE"/>
    <property type="match status" value="1"/>
</dbReference>
<evidence type="ECO:0000259" key="2">
    <source>
        <dbReference type="Pfam" id="PF21374"/>
    </source>
</evidence>
<dbReference type="Gene3D" id="3.40.50.2000">
    <property type="entry name" value="Glycogen Phosphorylase B"/>
    <property type="match status" value="1"/>
</dbReference>
<dbReference type="Pfam" id="PF00535">
    <property type="entry name" value="Glycos_transf_2"/>
    <property type="match status" value="1"/>
</dbReference>
<dbReference type="GO" id="GO:0016757">
    <property type="term" value="F:glycosyltransferase activity"/>
    <property type="evidence" value="ECO:0007669"/>
    <property type="project" value="UniProtKB-KW"/>
</dbReference>
<evidence type="ECO:0000313" key="4">
    <source>
        <dbReference type="EMBL" id="MDY7233131.1"/>
    </source>
</evidence>
<keyword evidence="5" id="KW-1185">Reference proteome</keyword>
<dbReference type="InterPro" id="IPR055050">
    <property type="entry name" value="WsaF_C"/>
</dbReference>
<dbReference type="SUPFAM" id="SSF53448">
    <property type="entry name" value="Nucleotide-diphospho-sugar transferases"/>
    <property type="match status" value="1"/>
</dbReference>
<dbReference type="EMBL" id="JAXIVS010000028">
    <property type="protein sequence ID" value="MDY7233131.1"/>
    <property type="molecule type" value="Genomic_DNA"/>
</dbReference>
<comment type="caution">
    <text evidence="4">The sequence shown here is derived from an EMBL/GenBank/DDBJ whole genome shotgun (WGS) entry which is preliminary data.</text>
</comment>
<evidence type="ECO:0000313" key="5">
    <source>
        <dbReference type="Proteomes" id="UP001291309"/>
    </source>
</evidence>
<dbReference type="PANTHER" id="PTHR43685:SF13">
    <property type="entry name" value="O ANTIGEN BIOSYNTHESIS RHAMNOSYLTRANSFERASE RFBN"/>
    <property type="match status" value="1"/>
</dbReference>
<dbReference type="RefSeq" id="WP_321551842.1">
    <property type="nucleotide sequence ID" value="NZ_JAXIVS010000028.1"/>
</dbReference>
<dbReference type="InterPro" id="IPR029044">
    <property type="entry name" value="Nucleotide-diphossugar_trans"/>
</dbReference>
<dbReference type="Pfam" id="PF22772">
    <property type="entry name" value="WsaF_C"/>
    <property type="match status" value="1"/>
</dbReference>
<evidence type="ECO:0000259" key="3">
    <source>
        <dbReference type="Pfam" id="PF22772"/>
    </source>
</evidence>
<protein>
    <submittedName>
        <fullName evidence="4">Glycosyltransferase</fullName>
        <ecNumber evidence="4">2.4.-.-</ecNumber>
    </submittedName>
</protein>
<dbReference type="CDD" id="cd03801">
    <property type="entry name" value="GT4_PimA-like"/>
    <property type="match status" value="1"/>
</dbReference>
<proteinExistence type="predicted"/>
<sequence>MNQDTPLVTVIIPVKNGGALLRECLAAVFRQKTDFPFEVLCVDSGSTDGSLDTIRAFPARLMEIDPSTFGHGRTRNLAVQHSHSPFVALITQDAVPADRAWLRELVAPMRENEQVAGVFGRHAPHPDCMPAEAYMLERHFANFGADTTLFRIKPGPEGWAHYEANKPYYRFFSDNNAALRRSVWTRIPYRDVEFMEDQMWASDVLEAGYIKAYAPRSVVRHSHNYSPLVQARRTFDEARYHREYFDLPDMPGIRRLMHHSLLQSKQDVRQLMADPREKDKLSKAAVTVGRNVGQALGWFLGDRHELLPQAVIRRISLHHQLKGDADARVARSSLLQDASKALQSTLASRGKLDTVSTVGHKVAISWKQYRREGISKALLSAHRALRTPPKEPRGWWEQDHYRLLAQPPKARAVVPSSSARTLDPEHLVINWVIPPFGRGGGGHMTIFRTIHFLELLGHRCRVYMTDSHGLPPEPMRLQAMVHQWFLPIQAPVLHLGEEEMEPADIVMATAWHTAYRVRATNCAPVKAYFIQDYEPDFFGVGAEWQMAEDTYRFGFYGLTAGPWLESLMRTKYGMHARSFQLAVDHDVYYPDPVLRDGKRKVFAYMRPNTTRRGFELVALSLGQVKARFPEVEIHIAGAELPPSALPFPFVSHGVLDFDGLRRVFSASDVAVCLSFTNYSLLPQELAACGCPVVDIDVESTHQAYPEGAVVLAPPTVAGISQEVCRLLEDEALRQRTIAAGFQYVRGLSWEKAVLQTEEALKEFALLGTGRASQQAPLLGVVR</sequence>
<dbReference type="InterPro" id="IPR001173">
    <property type="entry name" value="Glyco_trans_2-like"/>
</dbReference>
<dbReference type="InterPro" id="IPR050834">
    <property type="entry name" value="Glycosyltransf_2"/>
</dbReference>
<name>A0ABU5HIR2_9BACT</name>
<dbReference type="Gene3D" id="3.90.550.10">
    <property type="entry name" value="Spore Coat Polysaccharide Biosynthesis Protein SpsA, Chain A"/>
    <property type="match status" value="1"/>
</dbReference>
<feature type="domain" description="Glycosyltransferase 2-like" evidence="1">
    <location>
        <begin position="9"/>
        <end position="120"/>
    </location>
</feature>
<reference evidence="4 5" key="1">
    <citation type="submission" date="2023-12" db="EMBL/GenBank/DDBJ databases">
        <title>the genome sequence of Hyalangium sp. s54d21.</title>
        <authorList>
            <person name="Zhang X."/>
        </authorList>
    </citation>
    <scope>NUCLEOTIDE SEQUENCE [LARGE SCALE GENOMIC DNA]</scope>
    <source>
        <strain evidence="5">s54d21</strain>
    </source>
</reference>
<keyword evidence="4" id="KW-0808">Transferase</keyword>
<gene>
    <name evidence="4" type="ORF">SYV04_42480</name>
</gene>
<dbReference type="SUPFAM" id="SSF53756">
    <property type="entry name" value="UDP-Glycosyltransferase/glycogen phosphorylase"/>
    <property type="match status" value="1"/>
</dbReference>
<accession>A0ABU5HIR2</accession>
<feature type="domain" description="WsaF N-terminal" evidence="2">
    <location>
        <begin position="501"/>
        <end position="552"/>
    </location>
</feature>
<dbReference type="Gene3D" id="3.40.50.11090">
    <property type="match status" value="1"/>
</dbReference>